<reference evidence="1 2" key="1">
    <citation type="journal article" date="2015" name="Nat. Commun.">
        <title>Lucilia cuprina genome unlocks parasitic fly biology to underpin future interventions.</title>
        <authorList>
            <person name="Anstead C.A."/>
            <person name="Korhonen P.K."/>
            <person name="Young N.D."/>
            <person name="Hall R.S."/>
            <person name="Jex A.R."/>
            <person name="Murali S.C."/>
            <person name="Hughes D.S."/>
            <person name="Lee S.F."/>
            <person name="Perry T."/>
            <person name="Stroehlein A.J."/>
            <person name="Ansell B.R."/>
            <person name="Breugelmans B."/>
            <person name="Hofmann A."/>
            <person name="Qu J."/>
            <person name="Dugan S."/>
            <person name="Lee S.L."/>
            <person name="Chao H."/>
            <person name="Dinh H."/>
            <person name="Han Y."/>
            <person name="Doddapaneni H.V."/>
            <person name="Worley K.C."/>
            <person name="Muzny D.M."/>
            <person name="Ioannidis P."/>
            <person name="Waterhouse R.M."/>
            <person name="Zdobnov E.M."/>
            <person name="James P.J."/>
            <person name="Bagnall N.H."/>
            <person name="Kotze A.C."/>
            <person name="Gibbs R.A."/>
            <person name="Richards S."/>
            <person name="Batterham P."/>
            <person name="Gasser R.B."/>
        </authorList>
    </citation>
    <scope>NUCLEOTIDE SEQUENCE [LARGE SCALE GENOMIC DNA]</scope>
    <source>
        <strain evidence="1 2">LS</strain>
        <tissue evidence="1">Full body</tissue>
    </source>
</reference>
<accession>A0A0L0CMI2</accession>
<gene>
    <name evidence="1" type="ORF">FF38_05823</name>
</gene>
<sequence length="172" mass="19947">MVMPVQLIRYQWILGHSDIVISKRDNEEPIKVREFKEVNLTWQRKFHTAHKFTKLDDGSCAGSRTNTLLKCSSSNLMPYQPRCGMTGSMGSIPMHNLTSYHWSKVNSRGDPTSGEINFPIYLKTSIRQRNLFRPCLEMRASLTLYWRPTARKVQESDIQHRIENTDIGYVSP</sequence>
<evidence type="ECO:0000313" key="2">
    <source>
        <dbReference type="Proteomes" id="UP000037069"/>
    </source>
</evidence>
<keyword evidence="2" id="KW-1185">Reference proteome</keyword>
<proteinExistence type="predicted"/>
<dbReference type="Proteomes" id="UP000037069">
    <property type="component" value="Unassembled WGS sequence"/>
</dbReference>
<comment type="caution">
    <text evidence="1">The sequence shown here is derived from an EMBL/GenBank/DDBJ whole genome shotgun (WGS) entry which is preliminary data.</text>
</comment>
<name>A0A0L0CMI2_LUCCU</name>
<evidence type="ECO:0000313" key="1">
    <source>
        <dbReference type="EMBL" id="KNC33481.1"/>
    </source>
</evidence>
<organism evidence="1 2">
    <name type="scientific">Lucilia cuprina</name>
    <name type="common">Green bottle fly</name>
    <name type="synonym">Australian sheep blowfly</name>
    <dbReference type="NCBI Taxonomy" id="7375"/>
    <lineage>
        <taxon>Eukaryota</taxon>
        <taxon>Metazoa</taxon>
        <taxon>Ecdysozoa</taxon>
        <taxon>Arthropoda</taxon>
        <taxon>Hexapoda</taxon>
        <taxon>Insecta</taxon>
        <taxon>Pterygota</taxon>
        <taxon>Neoptera</taxon>
        <taxon>Endopterygota</taxon>
        <taxon>Diptera</taxon>
        <taxon>Brachycera</taxon>
        <taxon>Muscomorpha</taxon>
        <taxon>Oestroidea</taxon>
        <taxon>Calliphoridae</taxon>
        <taxon>Luciliinae</taxon>
        <taxon>Lucilia</taxon>
    </lineage>
</organism>
<dbReference type="AlphaFoldDB" id="A0A0L0CMI2"/>
<dbReference type="EMBL" id="JRES01000186">
    <property type="protein sequence ID" value="KNC33481.1"/>
    <property type="molecule type" value="Genomic_DNA"/>
</dbReference>
<protein>
    <submittedName>
        <fullName evidence="1">Uncharacterized protein</fullName>
    </submittedName>
</protein>